<dbReference type="GO" id="GO:0000785">
    <property type="term" value="C:chromatin"/>
    <property type="evidence" value="ECO:0007669"/>
    <property type="project" value="TreeGrafter"/>
</dbReference>
<dbReference type="SMART" id="SM01367">
    <property type="entry name" value="DUF3452"/>
    <property type="match status" value="1"/>
</dbReference>
<dbReference type="PANTHER" id="PTHR13742">
    <property type="entry name" value="RETINOBLASTOMA-ASSOCIATED PROTEIN RB -RELATED"/>
    <property type="match status" value="1"/>
</dbReference>
<dbReference type="Proteomes" id="UP000237347">
    <property type="component" value="Unassembled WGS sequence"/>
</dbReference>
<dbReference type="GO" id="GO:0030154">
    <property type="term" value="P:cell differentiation"/>
    <property type="evidence" value="ECO:0007669"/>
    <property type="project" value="TreeGrafter"/>
</dbReference>
<dbReference type="GO" id="GO:0000977">
    <property type="term" value="F:RNA polymerase II transcription regulatory region sequence-specific DNA binding"/>
    <property type="evidence" value="ECO:0007669"/>
    <property type="project" value="TreeGrafter"/>
</dbReference>
<dbReference type="GO" id="GO:0006357">
    <property type="term" value="P:regulation of transcription by RNA polymerase II"/>
    <property type="evidence" value="ECO:0007669"/>
    <property type="project" value="InterPro"/>
</dbReference>
<evidence type="ECO:0000313" key="3">
    <source>
        <dbReference type="Proteomes" id="UP000237347"/>
    </source>
</evidence>
<gene>
    <name evidence="2" type="primary">RBL901</name>
    <name evidence="2" type="ORF">CFP56_036995</name>
</gene>
<dbReference type="Pfam" id="PF11934">
    <property type="entry name" value="DUF3452"/>
    <property type="match status" value="1"/>
</dbReference>
<evidence type="ECO:0000313" key="2">
    <source>
        <dbReference type="EMBL" id="KAK7822120.1"/>
    </source>
</evidence>
<feature type="domain" description="Retinoblastoma-associated protein N-terminal" evidence="1">
    <location>
        <begin position="65"/>
        <end position="212"/>
    </location>
</feature>
<keyword evidence="3" id="KW-1185">Reference proteome</keyword>
<dbReference type="EMBL" id="PKMF04000677">
    <property type="protein sequence ID" value="KAK7822120.1"/>
    <property type="molecule type" value="Genomic_DNA"/>
</dbReference>
<name>A0AAW0J5V8_QUESU</name>
<dbReference type="InterPro" id="IPR024599">
    <property type="entry name" value="RB_N"/>
</dbReference>
<dbReference type="GO" id="GO:2000134">
    <property type="term" value="P:negative regulation of G1/S transition of mitotic cell cycle"/>
    <property type="evidence" value="ECO:0007669"/>
    <property type="project" value="TreeGrafter"/>
</dbReference>
<accession>A0AAW0J5V8</accession>
<dbReference type="GO" id="GO:0005667">
    <property type="term" value="C:transcription regulator complex"/>
    <property type="evidence" value="ECO:0007669"/>
    <property type="project" value="TreeGrafter"/>
</dbReference>
<comment type="caution">
    <text evidence="2">The sequence shown here is derived from an EMBL/GenBank/DDBJ whole genome shotgun (WGS) entry which is preliminary data.</text>
</comment>
<proteinExistence type="predicted"/>
<reference evidence="2 3" key="1">
    <citation type="journal article" date="2018" name="Sci. Data">
        <title>The draft genome sequence of cork oak.</title>
        <authorList>
            <person name="Ramos A.M."/>
            <person name="Usie A."/>
            <person name="Barbosa P."/>
            <person name="Barros P.M."/>
            <person name="Capote T."/>
            <person name="Chaves I."/>
            <person name="Simoes F."/>
            <person name="Abreu I."/>
            <person name="Carrasquinho I."/>
            <person name="Faro C."/>
            <person name="Guimaraes J.B."/>
            <person name="Mendonca D."/>
            <person name="Nobrega F."/>
            <person name="Rodrigues L."/>
            <person name="Saibo N.J.M."/>
            <person name="Varela M.C."/>
            <person name="Egas C."/>
            <person name="Matos J."/>
            <person name="Miguel C.M."/>
            <person name="Oliveira M.M."/>
            <person name="Ricardo C.P."/>
            <person name="Goncalves S."/>
        </authorList>
    </citation>
    <scope>NUCLEOTIDE SEQUENCE [LARGE SCALE GENOMIC DNA]</scope>
    <source>
        <strain evidence="3">cv. HL8</strain>
    </source>
</reference>
<dbReference type="AlphaFoldDB" id="A0AAW0J5V8"/>
<evidence type="ECO:0000259" key="1">
    <source>
        <dbReference type="SMART" id="SM01367"/>
    </source>
</evidence>
<organism evidence="2 3">
    <name type="scientific">Quercus suber</name>
    <name type="common">Cork oak</name>
    <dbReference type="NCBI Taxonomy" id="58331"/>
    <lineage>
        <taxon>Eukaryota</taxon>
        <taxon>Viridiplantae</taxon>
        <taxon>Streptophyta</taxon>
        <taxon>Embryophyta</taxon>
        <taxon>Tracheophyta</taxon>
        <taxon>Spermatophyta</taxon>
        <taxon>Magnoliopsida</taxon>
        <taxon>eudicotyledons</taxon>
        <taxon>Gunneridae</taxon>
        <taxon>Pentapetalae</taxon>
        <taxon>rosids</taxon>
        <taxon>fabids</taxon>
        <taxon>Fagales</taxon>
        <taxon>Fagaceae</taxon>
        <taxon>Quercus</taxon>
    </lineage>
</organism>
<protein>
    <submittedName>
        <fullName evidence="2">Retinoblastoma-related protein</fullName>
    </submittedName>
</protein>
<sequence length="410" mass="45040">MSPAALEKMEDAKPSASFYCLLSLALLSFYKRNNGMSLDENTYTQAMKLFKETKHLLQTNVSAFGNETNVDSEQQGSDDNGYMLCQILRAAKLNIVDFFKELPQFVVKAGPTLSIVYGADWENRLEYALTIAMVGYGGNRSYKRAIWEFFLTTEANVDKQSAVASASGYVSDYHHFGWLLFLALCIHAYNHFKDLVTCMNGLVSILIVLMCGSVKKDSKGVDILTSLCNKYETSEDELRKTMEKANNSFIYILNKKPQPPSECRIGNLENIDTGGNFDTHAVGLTYIENLLEDSSLSSSLGILEKDYDGAIRSKGELDERVFINDEDSILGSESLSGGSVNISGVKRKFDLIASLPKAITSPLSPQHSPASHANGSIGGSNSKMVAMPVSTAMTTAKWFRTVISPLPSKP</sequence>
<dbReference type="InterPro" id="IPR028309">
    <property type="entry name" value="RB_fam"/>
</dbReference>
<dbReference type="PANTHER" id="PTHR13742:SF17">
    <property type="entry name" value="RE32990P-RELATED"/>
    <property type="match status" value="1"/>
</dbReference>